<evidence type="ECO:0000313" key="2">
    <source>
        <dbReference type="EMBL" id="KAI5618331.1"/>
    </source>
</evidence>
<accession>A0AAD5ALG2</accession>
<name>A0AAD5ALG2_SILAS</name>
<feature type="compositionally biased region" description="Basic and acidic residues" evidence="1">
    <location>
        <begin position="281"/>
        <end position="298"/>
    </location>
</feature>
<feature type="region of interest" description="Disordered" evidence="1">
    <location>
        <begin position="116"/>
        <end position="141"/>
    </location>
</feature>
<keyword evidence="3" id="KW-1185">Reference proteome</keyword>
<dbReference type="EMBL" id="MU551696">
    <property type="protein sequence ID" value="KAI5618331.1"/>
    <property type="molecule type" value="Genomic_DNA"/>
</dbReference>
<organism evidence="2 3">
    <name type="scientific">Silurus asotus</name>
    <name type="common">Amur catfish</name>
    <name type="synonym">Parasilurus asotus</name>
    <dbReference type="NCBI Taxonomy" id="30991"/>
    <lineage>
        <taxon>Eukaryota</taxon>
        <taxon>Metazoa</taxon>
        <taxon>Chordata</taxon>
        <taxon>Craniata</taxon>
        <taxon>Vertebrata</taxon>
        <taxon>Euteleostomi</taxon>
        <taxon>Actinopterygii</taxon>
        <taxon>Neopterygii</taxon>
        <taxon>Teleostei</taxon>
        <taxon>Ostariophysi</taxon>
        <taxon>Siluriformes</taxon>
        <taxon>Siluridae</taxon>
        <taxon>Silurus</taxon>
    </lineage>
</organism>
<proteinExistence type="predicted"/>
<feature type="region of interest" description="Disordered" evidence="1">
    <location>
        <begin position="164"/>
        <end position="304"/>
    </location>
</feature>
<feature type="compositionally biased region" description="Basic and acidic residues" evidence="1">
    <location>
        <begin position="170"/>
        <end position="217"/>
    </location>
</feature>
<feature type="compositionally biased region" description="Basic and acidic residues" evidence="1">
    <location>
        <begin position="242"/>
        <end position="268"/>
    </location>
</feature>
<comment type="caution">
    <text evidence="2">The sequence shown here is derived from an EMBL/GenBank/DDBJ whole genome shotgun (WGS) entry which is preliminary data.</text>
</comment>
<gene>
    <name evidence="2" type="ORF">C0J50_22313</name>
</gene>
<evidence type="ECO:0000256" key="1">
    <source>
        <dbReference type="SAM" id="MobiDB-lite"/>
    </source>
</evidence>
<protein>
    <submittedName>
        <fullName evidence="2">Uncharacterized protein</fullName>
    </submittedName>
</protein>
<evidence type="ECO:0000313" key="3">
    <source>
        <dbReference type="Proteomes" id="UP001205998"/>
    </source>
</evidence>
<reference evidence="2" key="1">
    <citation type="submission" date="2018-07" db="EMBL/GenBank/DDBJ databases">
        <title>Comparative genomics of catfishes provides insights into carnivory and benthic adaptation.</title>
        <authorList>
            <person name="Zhang Y."/>
            <person name="Wang D."/>
            <person name="Peng Z."/>
            <person name="Zheng S."/>
            <person name="Shao F."/>
            <person name="Tao W."/>
        </authorList>
    </citation>
    <scope>NUCLEOTIDE SEQUENCE</scope>
    <source>
        <strain evidence="2">Chongqing</strain>
    </source>
</reference>
<sequence>MDFPAHFSGDRAEWGGFLRSVGGYMESCSSSYYSEGAKIEFHISLLSGESLSLTSELWSATGGEFGSCAHFIRLLTRELGMVTGNPHHLSPAPESTDPPQDLQEISALLQALQDGSAPLHSSVSPRAPLRSSVSPRASLHSRALRRTQFLSRSSRRAYFCFKTSQKTQFRSRDPRDVELPPGREKDVVPPPGRERDAVLLPGRERDGVPPPGRERDSVPLPGRKTKVIPPLGHEGVVVPPPARERDGVPLPGREREVIPPPGHERDVEPPPGSISEIESPPGHERDVVPLPGRERDIAPKPLRSLDGTKNSYSYDLSNKADLTKLYNSKVYKAERMTRPLDGQSRERGILSHSGVRVTLADGTKWLVHKGGGYGISSQTVVVDARHMSNTWTIRETKNFGGSKTVSDFVKAGGINYSRLFNNCHNAAGRMMDD</sequence>
<dbReference type="AlphaFoldDB" id="A0AAD5ALG2"/>
<dbReference type="Proteomes" id="UP001205998">
    <property type="component" value="Unassembled WGS sequence"/>
</dbReference>